<evidence type="ECO:0000256" key="9">
    <source>
        <dbReference type="ARBA" id="ARBA00037313"/>
    </source>
</evidence>
<dbReference type="Gene3D" id="2.20.200.10">
    <property type="entry name" value="Outer membrane efflux proteins (OEP)"/>
    <property type="match status" value="1"/>
</dbReference>
<evidence type="ECO:0000256" key="4">
    <source>
        <dbReference type="ARBA" id="ARBA00022692"/>
    </source>
</evidence>
<keyword evidence="5 10" id="KW-0732">Signal</keyword>
<keyword evidence="8 10" id="KW-0449">Lipoprotein</keyword>
<accession>A0A126T2G2</accession>
<keyword evidence="7 10" id="KW-0564">Palmitate</keyword>
<dbReference type="InterPro" id="IPR003423">
    <property type="entry name" value="OMP_efflux"/>
</dbReference>
<evidence type="ECO:0000313" key="11">
    <source>
        <dbReference type="EMBL" id="AMK75904.1"/>
    </source>
</evidence>
<evidence type="ECO:0000256" key="7">
    <source>
        <dbReference type="ARBA" id="ARBA00023139"/>
    </source>
</evidence>
<protein>
    <submittedName>
        <fullName evidence="11">RND transporter</fullName>
    </submittedName>
</protein>
<sequence length="481" mass="51745">MSTRRLIALTLAVSFSAGCARFGAEESARASLLPMPEMTNTVAAARGSFASSDVWPAQTWWTGFASPELQRLINTALADNPDFKATAARLRQSQAMVDAQAAELYPTVDANVSFSAQRFSANSVQAKLAGENFRQMLINPLILRYHLDFWGRDAAALQGAVGRSLAVAAELADARLLLATTVARAYFELLAASEKEDIAERIVAERRALLTFEQTRLATGLAADAPILQARIALAHAEQGLAAARADVELSKNLLAALAGKGADWGAGIVIEQGRVDQPLTLPVDLPLHLLAHRPDISAARLNAEAAAEEIKVAETAFYPDVNLVAFTGLHSVSLSDVLLQGSSLAYAVGPSIEFPIFEGGRLRANLDYQQSAYDAAVERYNRSLVHAVQEVADALSRWRELDARLVAQRQSLADALAAENLADSLHRHGLNDRAAPSLAKLDVYQQQFRLAVLVGEQHKVRINIIKALGGGYSDAKPAKQ</sequence>
<evidence type="ECO:0000256" key="3">
    <source>
        <dbReference type="ARBA" id="ARBA00022452"/>
    </source>
</evidence>
<keyword evidence="12" id="KW-1185">Reference proteome</keyword>
<dbReference type="Gene3D" id="1.20.1600.10">
    <property type="entry name" value="Outer membrane efflux proteins (OEP)"/>
    <property type="match status" value="1"/>
</dbReference>
<evidence type="ECO:0000256" key="8">
    <source>
        <dbReference type="ARBA" id="ARBA00023288"/>
    </source>
</evidence>
<dbReference type="AlphaFoldDB" id="A0A126T2G2"/>
<dbReference type="PANTHER" id="PTHR30203">
    <property type="entry name" value="OUTER MEMBRANE CATION EFFLUX PROTEIN"/>
    <property type="match status" value="1"/>
</dbReference>
<dbReference type="Proteomes" id="UP000030512">
    <property type="component" value="Chromosome"/>
</dbReference>
<dbReference type="PROSITE" id="PS51257">
    <property type="entry name" value="PROKAR_LIPOPROTEIN"/>
    <property type="match status" value="1"/>
</dbReference>
<dbReference type="RefSeq" id="WP_036279233.1">
    <property type="nucleotide sequence ID" value="NZ_CP014476.1"/>
</dbReference>
<comment type="similarity">
    <text evidence="2 10">Belongs to the outer membrane factor (OMF) (TC 1.B.17) family.</text>
</comment>
<dbReference type="KEGG" id="mdn:JT25_005275"/>
<dbReference type="GO" id="GO:0015562">
    <property type="term" value="F:efflux transmembrane transporter activity"/>
    <property type="evidence" value="ECO:0007669"/>
    <property type="project" value="InterPro"/>
</dbReference>
<comment type="function">
    <text evidence="9">Could be involved in resistance to puromycin, acriflavine and tetraphenylarsonium chloride.</text>
</comment>
<dbReference type="GO" id="GO:0009279">
    <property type="term" value="C:cell outer membrane"/>
    <property type="evidence" value="ECO:0007669"/>
    <property type="project" value="UniProtKB-SubCell"/>
</dbReference>
<organism evidence="11 12">
    <name type="scientific">Methylomonas denitrificans</name>
    <dbReference type="NCBI Taxonomy" id="1538553"/>
    <lineage>
        <taxon>Bacteria</taxon>
        <taxon>Pseudomonadati</taxon>
        <taxon>Pseudomonadota</taxon>
        <taxon>Gammaproteobacteria</taxon>
        <taxon>Methylococcales</taxon>
        <taxon>Methylococcaceae</taxon>
        <taxon>Methylomonas</taxon>
    </lineage>
</organism>
<evidence type="ECO:0000313" key="12">
    <source>
        <dbReference type="Proteomes" id="UP000030512"/>
    </source>
</evidence>
<keyword evidence="3 10" id="KW-1134">Transmembrane beta strand</keyword>
<keyword evidence="4 10" id="KW-0812">Transmembrane</keyword>
<evidence type="ECO:0000256" key="5">
    <source>
        <dbReference type="ARBA" id="ARBA00022729"/>
    </source>
</evidence>
<proteinExistence type="inferred from homology"/>
<gene>
    <name evidence="11" type="ORF">JT25_005275</name>
</gene>
<dbReference type="Pfam" id="PF02321">
    <property type="entry name" value="OEP"/>
    <property type="match status" value="2"/>
</dbReference>
<dbReference type="InterPro" id="IPR010131">
    <property type="entry name" value="MdtP/NodT-like"/>
</dbReference>
<dbReference type="NCBIfam" id="TIGR01845">
    <property type="entry name" value="outer_NodT"/>
    <property type="match status" value="1"/>
</dbReference>
<comment type="subcellular location">
    <subcellularLocation>
        <location evidence="10">Cell outer membrane</location>
        <topology evidence="10">Lipid-anchor</topology>
    </subcellularLocation>
    <subcellularLocation>
        <location evidence="1">Membrane</location>
    </subcellularLocation>
</comment>
<evidence type="ECO:0000256" key="6">
    <source>
        <dbReference type="ARBA" id="ARBA00023136"/>
    </source>
</evidence>
<dbReference type="SUPFAM" id="SSF56954">
    <property type="entry name" value="Outer membrane efflux proteins (OEP)"/>
    <property type="match status" value="1"/>
</dbReference>
<dbReference type="STRING" id="1538553.JT25_005275"/>
<keyword evidence="6 10" id="KW-0472">Membrane</keyword>
<feature type="chain" id="PRO_5007746958" evidence="10">
    <location>
        <begin position="21"/>
        <end position="481"/>
    </location>
</feature>
<reference evidence="11 12" key="1">
    <citation type="journal article" date="2015" name="Environ. Microbiol.">
        <title>Methane oxidation coupled to nitrate reduction under hypoxia by the Gammaproteobacterium Methylomonas denitrificans, sp. nov. type strain FJG1.</title>
        <authorList>
            <person name="Kits K.D."/>
            <person name="Klotz M.G."/>
            <person name="Stein L.Y."/>
        </authorList>
    </citation>
    <scope>NUCLEOTIDE SEQUENCE [LARGE SCALE GENOMIC DNA]</scope>
    <source>
        <strain evidence="11 12">FJG1</strain>
    </source>
</reference>
<feature type="signal peptide" evidence="10">
    <location>
        <begin position="1"/>
        <end position="20"/>
    </location>
</feature>
<name>A0A126T2G2_9GAMM</name>
<evidence type="ECO:0000256" key="1">
    <source>
        <dbReference type="ARBA" id="ARBA00004370"/>
    </source>
</evidence>
<dbReference type="OrthoDB" id="9770517at2"/>
<evidence type="ECO:0000256" key="10">
    <source>
        <dbReference type="RuleBase" id="RU362097"/>
    </source>
</evidence>
<dbReference type="EMBL" id="CP014476">
    <property type="protein sequence ID" value="AMK75904.1"/>
    <property type="molecule type" value="Genomic_DNA"/>
</dbReference>
<evidence type="ECO:0000256" key="2">
    <source>
        <dbReference type="ARBA" id="ARBA00007613"/>
    </source>
</evidence>
<dbReference type="PANTHER" id="PTHR30203:SF20">
    <property type="entry name" value="MULTIDRUG RESISTANCE OUTER MEMBRANE PROTEIN MDTP-RELATED"/>
    <property type="match status" value="1"/>
</dbReference>